<name>A0A1H4AXW4_9FIRM</name>
<protein>
    <submittedName>
        <fullName evidence="3">LPXTG-motif cell wall anchor domain-containing protein</fullName>
    </submittedName>
</protein>
<accession>A0A1H4AXW4</accession>
<proteinExistence type="predicted"/>
<evidence type="ECO:0000256" key="2">
    <source>
        <dbReference type="SAM" id="SignalP"/>
    </source>
</evidence>
<feature type="chain" id="PRO_5011696721" evidence="2">
    <location>
        <begin position="25"/>
        <end position="235"/>
    </location>
</feature>
<reference evidence="3 4" key="1">
    <citation type="submission" date="2016-10" db="EMBL/GenBank/DDBJ databases">
        <authorList>
            <person name="de Groot N.N."/>
        </authorList>
    </citation>
    <scope>NUCLEOTIDE SEQUENCE [LARGE SCALE GENOMIC DNA]</scope>
    <source>
        <strain evidence="3 4">SR12</strain>
    </source>
</reference>
<gene>
    <name evidence="3" type="ORF">SAMN04515656_10990</name>
</gene>
<dbReference type="EMBL" id="FNRK01000009">
    <property type="protein sequence ID" value="SEA40705.1"/>
    <property type="molecule type" value="Genomic_DNA"/>
</dbReference>
<dbReference type="AlphaFoldDB" id="A0A1H4AXW4"/>
<dbReference type="RefSeq" id="WP_090306802.1">
    <property type="nucleotide sequence ID" value="NZ_FNRK01000009.1"/>
</dbReference>
<dbReference type="Proteomes" id="UP000199394">
    <property type="component" value="Unassembled WGS sequence"/>
</dbReference>
<feature type="signal peptide" evidence="2">
    <location>
        <begin position="1"/>
        <end position="24"/>
    </location>
</feature>
<keyword evidence="4" id="KW-1185">Reference proteome</keyword>
<keyword evidence="1" id="KW-0812">Transmembrane</keyword>
<evidence type="ECO:0000313" key="4">
    <source>
        <dbReference type="Proteomes" id="UP000199394"/>
    </source>
</evidence>
<dbReference type="OrthoDB" id="1764915at2"/>
<keyword evidence="1" id="KW-0472">Membrane</keyword>
<dbReference type="STRING" id="81409.SAMN04515656_10990"/>
<dbReference type="NCBIfam" id="TIGR01167">
    <property type="entry name" value="LPXTG_anchor"/>
    <property type="match status" value="1"/>
</dbReference>
<sequence>MKKRCIPFILTAVFLLATMGTVLAEGGEVITFKGEAEKFVHSMDGDLSTQGFTDLQPGEDRTLTLILKNDGSREMSFYMSAEILDNIAEKTADSQAVYDFSIAKNGTTFFSTVIGGGSAYNQSVGREYLQEDNNILLDTLAVGAQDTVTIAIKLDGQSAENSYMDKTGKIQLVFSAGYPVTPGQSMIKTVTQYITGERSIVNTGVGGASMAAIVIGVALIILAVVLIVKRRKRGE</sequence>
<feature type="transmembrane region" description="Helical" evidence="1">
    <location>
        <begin position="208"/>
        <end position="228"/>
    </location>
</feature>
<organism evidence="3 4">
    <name type="scientific">Eubacterium aggregans</name>
    <dbReference type="NCBI Taxonomy" id="81409"/>
    <lineage>
        <taxon>Bacteria</taxon>
        <taxon>Bacillati</taxon>
        <taxon>Bacillota</taxon>
        <taxon>Clostridia</taxon>
        <taxon>Eubacteriales</taxon>
        <taxon>Eubacteriaceae</taxon>
        <taxon>Eubacterium</taxon>
    </lineage>
</organism>
<keyword evidence="2" id="KW-0732">Signal</keyword>
<evidence type="ECO:0000313" key="3">
    <source>
        <dbReference type="EMBL" id="SEA40705.1"/>
    </source>
</evidence>
<evidence type="ECO:0000256" key="1">
    <source>
        <dbReference type="SAM" id="Phobius"/>
    </source>
</evidence>
<keyword evidence="1" id="KW-1133">Transmembrane helix</keyword>